<accession>A0A1X7RXR3</accession>
<feature type="region of interest" description="Disordered" evidence="1">
    <location>
        <begin position="1"/>
        <end position="114"/>
    </location>
</feature>
<reference evidence="2 3" key="1">
    <citation type="submission" date="2016-06" db="EMBL/GenBank/DDBJ databases">
        <authorList>
            <person name="Kjaerup R.B."/>
            <person name="Dalgaard T.S."/>
            <person name="Juul-Madsen H.R."/>
        </authorList>
    </citation>
    <scope>NUCLEOTIDE SEQUENCE [LARGE SCALE GENOMIC DNA]</scope>
</reference>
<gene>
    <name evidence="2" type="ORF">ZT3D7_G6890</name>
</gene>
<feature type="compositionally biased region" description="Low complexity" evidence="1">
    <location>
        <begin position="97"/>
        <end position="114"/>
    </location>
</feature>
<evidence type="ECO:0000313" key="3">
    <source>
        <dbReference type="Proteomes" id="UP000215127"/>
    </source>
</evidence>
<keyword evidence="3" id="KW-1185">Reference proteome</keyword>
<dbReference type="AlphaFoldDB" id="A0A1X7RXR3"/>
<evidence type="ECO:0000313" key="2">
    <source>
        <dbReference type="EMBL" id="SMQ51737.1"/>
    </source>
</evidence>
<sequence length="303" mass="31900">MATTAATGTVSTAVPHKKKNRPNPARRKASHVKGLDVKATSDDQPTSNSVPPTKTAISSQQLPSTTTVQSRAPTVASKPAAKKPRLKQTPKTTPDVKSSTVTSKPPISPTPSTTPAVITTSGLIGCAASAFTLLGAGLWRDVAGPSAAILSVRSAKLCFDNFSDELIAHLHAGTYNAPEALDILRRTTLAYASAIPGGAGFVERMFREVEMVRVLRRLEVDRVVAEACRELARAEKGGASEGGVGAVVGRQLVRLSEVAGGATRDVLERNPALMKDLRATIRAAPERKVPTVKCNMVVRQIGK</sequence>
<dbReference type="Proteomes" id="UP000215127">
    <property type="component" value="Chromosome 6"/>
</dbReference>
<feature type="compositionally biased region" description="Basic residues" evidence="1">
    <location>
        <begin position="15"/>
        <end position="31"/>
    </location>
</feature>
<evidence type="ECO:0000256" key="1">
    <source>
        <dbReference type="SAM" id="MobiDB-lite"/>
    </source>
</evidence>
<name>A0A1X7RXR3_ZYMT9</name>
<feature type="compositionally biased region" description="Low complexity" evidence="1">
    <location>
        <begin position="1"/>
        <end position="14"/>
    </location>
</feature>
<protein>
    <submittedName>
        <fullName evidence="2">Uncharacterized protein</fullName>
    </submittedName>
</protein>
<dbReference type="STRING" id="1276538.A0A1X7RXR3"/>
<organism evidence="2 3">
    <name type="scientific">Zymoseptoria tritici (strain ST99CH_3D7)</name>
    <dbReference type="NCBI Taxonomy" id="1276538"/>
    <lineage>
        <taxon>Eukaryota</taxon>
        <taxon>Fungi</taxon>
        <taxon>Dikarya</taxon>
        <taxon>Ascomycota</taxon>
        <taxon>Pezizomycotina</taxon>
        <taxon>Dothideomycetes</taxon>
        <taxon>Dothideomycetidae</taxon>
        <taxon>Mycosphaerellales</taxon>
        <taxon>Mycosphaerellaceae</taxon>
        <taxon>Zymoseptoria</taxon>
    </lineage>
</organism>
<proteinExistence type="predicted"/>
<feature type="compositionally biased region" description="Polar residues" evidence="1">
    <location>
        <begin position="42"/>
        <end position="72"/>
    </location>
</feature>
<dbReference type="EMBL" id="LT853697">
    <property type="protein sequence ID" value="SMQ51737.1"/>
    <property type="molecule type" value="Genomic_DNA"/>
</dbReference>